<dbReference type="EMBL" id="CP113528">
    <property type="protein sequence ID" value="WDV09317.1"/>
    <property type="molecule type" value="Genomic_DNA"/>
</dbReference>
<dbReference type="KEGG" id="liu:OU989_22605"/>
<feature type="coiled-coil region" evidence="1">
    <location>
        <begin position="25"/>
        <end position="77"/>
    </location>
</feature>
<protein>
    <submittedName>
        <fullName evidence="2">Uncharacterized protein</fullName>
    </submittedName>
</protein>
<evidence type="ECO:0000313" key="2">
    <source>
        <dbReference type="EMBL" id="WDV09317.1"/>
    </source>
</evidence>
<dbReference type="AlphaFoldDB" id="A0AAJ5RMT3"/>
<keyword evidence="1" id="KW-0175">Coiled coil</keyword>
<reference evidence="2" key="1">
    <citation type="submission" date="2022-11" db="EMBL/GenBank/DDBJ databases">
        <title>Lysinibacillus irui.</title>
        <authorList>
            <person name="Akintayo S.O."/>
        </authorList>
    </citation>
    <scope>NUCLEOTIDE SEQUENCE</scope>
    <source>
        <strain evidence="2">IRB4-01</strain>
        <plasmid evidence="2">unnamed</plasmid>
    </source>
</reference>
<geneLocation type="plasmid" evidence="2 3">
    <name>unnamed</name>
</geneLocation>
<evidence type="ECO:0000313" key="3">
    <source>
        <dbReference type="Proteomes" id="UP001219585"/>
    </source>
</evidence>
<proteinExistence type="predicted"/>
<keyword evidence="2" id="KW-0614">Plasmid</keyword>
<dbReference type="RefSeq" id="WP_274797534.1">
    <property type="nucleotide sequence ID" value="NZ_CP113528.1"/>
</dbReference>
<dbReference type="Proteomes" id="UP001219585">
    <property type="component" value="Plasmid unnamed"/>
</dbReference>
<organism evidence="2 3">
    <name type="scientific">Lysinibacillus irui</name>
    <dbReference type="NCBI Taxonomy" id="2998077"/>
    <lineage>
        <taxon>Bacteria</taxon>
        <taxon>Bacillati</taxon>
        <taxon>Bacillota</taxon>
        <taxon>Bacilli</taxon>
        <taxon>Bacillales</taxon>
        <taxon>Bacillaceae</taxon>
        <taxon>Lysinibacillus</taxon>
    </lineage>
</organism>
<evidence type="ECO:0000256" key="1">
    <source>
        <dbReference type="SAM" id="Coils"/>
    </source>
</evidence>
<sequence length="191" mass="22413">MVFKYISDKLILKLASIFGFPGEDENLLEVERENLRLKKDLYEERLRNSNSSGQAEIIALRQRVDELTEDKIFLLEQENAWLRNENQMIKQLATPSVSQISYTPSFKEIIEFTYREGIFEYYLHGGLKQERKIDQVTLIGELIRTFPELEFNINHNNLTVSSRSIRTLKRIYPLDSKISVAVLTNFNFINC</sequence>
<name>A0AAJ5RMT3_9BACI</name>
<gene>
    <name evidence="2" type="ORF">OU989_22605</name>
</gene>
<accession>A0AAJ5RMT3</accession>